<dbReference type="PANTHER" id="PTHR19271">
    <property type="entry name" value="CYTOCHROME B"/>
    <property type="match status" value="1"/>
</dbReference>
<keyword evidence="4" id="KW-1185">Reference proteome</keyword>
<keyword evidence="1" id="KW-1133">Transmembrane helix</keyword>
<dbReference type="RefSeq" id="WP_282011674.1">
    <property type="nucleotide sequence ID" value="NZ_OX336137.1"/>
</dbReference>
<dbReference type="SUPFAM" id="SSF81648">
    <property type="entry name" value="a domain/subunit of cytochrome bc1 complex (Ubiquinol-cytochrome c reductase)"/>
    <property type="match status" value="1"/>
</dbReference>
<feature type="transmembrane region" description="Helical" evidence="1">
    <location>
        <begin position="290"/>
        <end position="312"/>
    </location>
</feature>
<dbReference type="PROSITE" id="PS51002">
    <property type="entry name" value="CYTB_NTER"/>
    <property type="match status" value="1"/>
</dbReference>
<sequence>MANGIIDTVKNRLGYSELEYPIPEHANSIRYSLGGMTLSSFSILIITGIVLAQFYVPSPERANASVHYLMDQVYLGWFLRGLHFWAGEALTVTLLLHLIRVAHTAAYKAPREINWLVGVTLLLMMVGFLFTGTVLKWDQEAYEALMHFNWVADNLGILGYPLTEKFAQGVPLLNRVYMAHISLLPVITIPLIGLHLFYIKYHKLSPLPGEPEVGDTHKTSNQMDTPPVVQRHIPFTRHLQYLNMAGAGVFFIVCLLALTIQPPLGNDPVFGLEVTKPPWQFVWIYALENLWVPFLIVAPVLIVLFLVSVPFIDRGPERDWRKRPIATAVLAFCIVLSLALILWGKFTTMTHSM</sequence>
<dbReference type="InterPro" id="IPR005797">
    <property type="entry name" value="Cyt_b/b6_N"/>
</dbReference>
<proteinExistence type="predicted"/>
<dbReference type="InterPro" id="IPR036150">
    <property type="entry name" value="Cyt_b/b6_C_sf"/>
</dbReference>
<feature type="transmembrane region" description="Helical" evidence="1">
    <location>
        <begin position="113"/>
        <end position="135"/>
    </location>
</feature>
<keyword evidence="1" id="KW-0472">Membrane</keyword>
<evidence type="ECO:0000313" key="3">
    <source>
        <dbReference type="EMBL" id="CAI2718799.1"/>
    </source>
</evidence>
<dbReference type="Gene3D" id="1.20.810.10">
    <property type="entry name" value="Cytochrome Bc1 Complex, Chain C"/>
    <property type="match status" value="1"/>
</dbReference>
<feature type="transmembrane region" description="Helical" evidence="1">
    <location>
        <begin position="241"/>
        <end position="260"/>
    </location>
</feature>
<keyword evidence="1" id="KW-0812">Transmembrane</keyword>
<protein>
    <submittedName>
        <fullName evidence="3">Ubiquinol--cytochrome c reductase, cytochrome B subunit</fullName>
    </submittedName>
</protein>
<feature type="transmembrane region" description="Helical" evidence="1">
    <location>
        <begin position="177"/>
        <end position="198"/>
    </location>
</feature>
<evidence type="ECO:0000313" key="4">
    <source>
        <dbReference type="Proteomes" id="UP001157733"/>
    </source>
</evidence>
<evidence type="ECO:0000256" key="1">
    <source>
        <dbReference type="SAM" id="Phobius"/>
    </source>
</evidence>
<reference evidence="3 4" key="1">
    <citation type="submission" date="2022-09" db="EMBL/GenBank/DDBJ databases">
        <authorList>
            <person name="Kop L."/>
        </authorList>
    </citation>
    <scope>NUCLEOTIDE SEQUENCE [LARGE SCALE GENOMIC DNA]</scope>
    <source>
        <strain evidence="3 4">347</strain>
    </source>
</reference>
<dbReference type="Pfam" id="PF00033">
    <property type="entry name" value="Cytochrome_B"/>
    <property type="match status" value="1"/>
</dbReference>
<feature type="transmembrane region" description="Helical" evidence="1">
    <location>
        <begin position="77"/>
        <end position="101"/>
    </location>
</feature>
<dbReference type="InterPro" id="IPR027387">
    <property type="entry name" value="Cytb/b6-like_sf"/>
</dbReference>
<organism evidence="3 4">
    <name type="scientific">Nitrospina watsonii</name>
    <dbReference type="NCBI Taxonomy" id="1323948"/>
    <lineage>
        <taxon>Bacteria</taxon>
        <taxon>Pseudomonadati</taxon>
        <taxon>Nitrospinota/Tectimicrobiota group</taxon>
        <taxon>Nitrospinota</taxon>
        <taxon>Nitrospinia</taxon>
        <taxon>Nitrospinales</taxon>
        <taxon>Nitrospinaceae</taxon>
        <taxon>Nitrospina</taxon>
    </lineage>
</organism>
<accession>A0ABN8VYG3</accession>
<dbReference type="EMBL" id="OX336137">
    <property type="protein sequence ID" value="CAI2718799.1"/>
    <property type="molecule type" value="Genomic_DNA"/>
</dbReference>
<dbReference type="Proteomes" id="UP001157733">
    <property type="component" value="Chromosome"/>
</dbReference>
<gene>
    <name evidence="3" type="primary">petB</name>
    <name evidence="3" type="ORF">NSPWAT_1943</name>
</gene>
<dbReference type="PANTHER" id="PTHR19271:SF16">
    <property type="entry name" value="CYTOCHROME B"/>
    <property type="match status" value="1"/>
</dbReference>
<feature type="domain" description="Cytochrome b/b6 N-terminal region profile" evidence="2">
    <location>
        <begin position="5"/>
        <end position="208"/>
    </location>
</feature>
<name>A0ABN8VYG3_9BACT</name>
<feature type="transmembrane region" description="Helical" evidence="1">
    <location>
        <begin position="38"/>
        <end position="57"/>
    </location>
</feature>
<dbReference type="SUPFAM" id="SSF81342">
    <property type="entry name" value="Transmembrane di-heme cytochromes"/>
    <property type="match status" value="1"/>
</dbReference>
<dbReference type="InterPro" id="IPR016174">
    <property type="entry name" value="Di-haem_cyt_TM"/>
</dbReference>
<feature type="transmembrane region" description="Helical" evidence="1">
    <location>
        <begin position="324"/>
        <end position="343"/>
    </location>
</feature>
<evidence type="ECO:0000259" key="2">
    <source>
        <dbReference type="PROSITE" id="PS51002"/>
    </source>
</evidence>